<organism evidence="2 3">
    <name type="scientific">Talaromyces marneffei (strain ATCC 18224 / CBS 334.59 / QM 7333)</name>
    <name type="common">Penicillium marneffei</name>
    <dbReference type="NCBI Taxonomy" id="441960"/>
    <lineage>
        <taxon>Eukaryota</taxon>
        <taxon>Fungi</taxon>
        <taxon>Dikarya</taxon>
        <taxon>Ascomycota</taxon>
        <taxon>Pezizomycotina</taxon>
        <taxon>Eurotiomycetes</taxon>
        <taxon>Eurotiomycetidae</taxon>
        <taxon>Eurotiales</taxon>
        <taxon>Trichocomaceae</taxon>
        <taxon>Talaromyces</taxon>
        <taxon>Talaromyces sect. Talaromyces</taxon>
    </lineage>
</organism>
<evidence type="ECO:0000313" key="2">
    <source>
        <dbReference type="EMBL" id="EEA26615.1"/>
    </source>
</evidence>
<name>B6Q6T3_TALMQ</name>
<feature type="region of interest" description="Disordered" evidence="1">
    <location>
        <begin position="117"/>
        <end position="140"/>
    </location>
</feature>
<dbReference type="AlphaFoldDB" id="B6Q6T3"/>
<gene>
    <name evidence="2" type="ORF">PMAA_015390</name>
</gene>
<dbReference type="EMBL" id="DS995899">
    <property type="protein sequence ID" value="EEA26615.1"/>
    <property type="molecule type" value="Genomic_DNA"/>
</dbReference>
<reference evidence="3" key="1">
    <citation type="journal article" date="2015" name="Genome Announc.">
        <title>Genome sequence of the AIDS-associated pathogen Penicillium marneffei (ATCC18224) and its near taxonomic relative Talaromyces stipitatus (ATCC10500).</title>
        <authorList>
            <person name="Nierman W.C."/>
            <person name="Fedorova-Abrams N.D."/>
            <person name="Andrianopoulos A."/>
        </authorList>
    </citation>
    <scope>NUCLEOTIDE SEQUENCE [LARGE SCALE GENOMIC DNA]</scope>
    <source>
        <strain evidence="3">ATCC 18224 / CBS 334.59 / QM 7333</strain>
    </source>
</reference>
<evidence type="ECO:0000256" key="1">
    <source>
        <dbReference type="SAM" id="MobiDB-lite"/>
    </source>
</evidence>
<sequence length="158" mass="17965">MTNSNPFQNAYFEQVVDFPIVICRECSLLVPRSHPSIPVGLLYCNPDSVVYGNSARRPHAVRRPAPKTNHPPKVIGWMTTSLTPNWIPNPMWNLNPRPIKPQSPSYLIRKAIELADPDEEAESTSSMLDEDWDSTYSRSPSPITRKKGCLQWVTQMMD</sequence>
<keyword evidence="3" id="KW-1185">Reference proteome</keyword>
<proteinExistence type="predicted"/>
<accession>B6Q6T3</accession>
<feature type="compositionally biased region" description="Acidic residues" evidence="1">
    <location>
        <begin position="117"/>
        <end position="133"/>
    </location>
</feature>
<dbReference type="VEuPathDB" id="FungiDB:PMAA_015390"/>
<evidence type="ECO:0000313" key="3">
    <source>
        <dbReference type="Proteomes" id="UP000001294"/>
    </source>
</evidence>
<protein>
    <submittedName>
        <fullName evidence="2">Uncharacterized protein</fullName>
    </submittedName>
</protein>
<dbReference type="Proteomes" id="UP000001294">
    <property type="component" value="Unassembled WGS sequence"/>
</dbReference>
<dbReference type="HOGENOM" id="CLU_1669985_0_0_1"/>